<dbReference type="EMBL" id="JALJOQ010000013">
    <property type="protein sequence ID" value="KAK9810847.1"/>
    <property type="molecule type" value="Genomic_DNA"/>
</dbReference>
<keyword evidence="3" id="KW-1185">Reference proteome</keyword>
<sequence length="404" mass="45026">MLAACAQVRTWQDDHRQEAMLKADLLSEISGLLGENNLPMLEEFPPYLQRHIEAVVALRSGQKSVFFSNFQASAKEYRDEVWNLTQQTQDPSLEPAALQNVRAQMKVGVWSASIFTSPPTQLDLENQRAQLEYLHLSMGQLARIASMGMDLFEQLRALSFNEGDGAERATSRLSLQRSRKGVISFAQDPRLQAVGRCILRCQAQLLDEEWLSCEQIMRRQGGKYRHEPMTTNLHSMLLLLVDTIMKPSVPRLPSPHPSHDSVDQQSPGRRSHDSLAARPCPPLSEAMAETPLCPSERHSQEYQSAPSNDAPVQHESPSAALHHRPSTTTNVTETLRAQQQRGADQLAPTQARPTAGGMTRAVRNEQGDCHEHLRSQAEQFAALPWTSINPGNMVPHGITNFLGV</sequence>
<comment type="caution">
    <text evidence="2">The sequence shown here is derived from an EMBL/GenBank/DDBJ whole genome shotgun (WGS) entry which is preliminary data.</text>
</comment>
<gene>
    <name evidence="2" type="ORF">WJX73_001611</name>
</gene>
<evidence type="ECO:0000313" key="3">
    <source>
        <dbReference type="Proteomes" id="UP001465755"/>
    </source>
</evidence>
<dbReference type="AlphaFoldDB" id="A0AAW1PQZ1"/>
<name>A0AAW1PQZ1_9CHLO</name>
<feature type="region of interest" description="Disordered" evidence="1">
    <location>
        <begin position="249"/>
        <end position="367"/>
    </location>
</feature>
<proteinExistence type="predicted"/>
<accession>A0AAW1PQZ1</accession>
<organism evidence="2 3">
    <name type="scientific">Symbiochloris irregularis</name>
    <dbReference type="NCBI Taxonomy" id="706552"/>
    <lineage>
        <taxon>Eukaryota</taxon>
        <taxon>Viridiplantae</taxon>
        <taxon>Chlorophyta</taxon>
        <taxon>core chlorophytes</taxon>
        <taxon>Trebouxiophyceae</taxon>
        <taxon>Trebouxiales</taxon>
        <taxon>Trebouxiaceae</taxon>
        <taxon>Symbiochloris</taxon>
    </lineage>
</organism>
<evidence type="ECO:0000256" key="1">
    <source>
        <dbReference type="SAM" id="MobiDB-lite"/>
    </source>
</evidence>
<evidence type="ECO:0000313" key="2">
    <source>
        <dbReference type="EMBL" id="KAK9810847.1"/>
    </source>
</evidence>
<feature type="compositionally biased region" description="Polar residues" evidence="1">
    <location>
        <begin position="326"/>
        <end position="352"/>
    </location>
</feature>
<dbReference type="Proteomes" id="UP001465755">
    <property type="component" value="Unassembled WGS sequence"/>
</dbReference>
<protein>
    <submittedName>
        <fullName evidence="2">Uncharacterized protein</fullName>
    </submittedName>
</protein>
<reference evidence="2 3" key="1">
    <citation type="journal article" date="2024" name="Nat. Commun.">
        <title>Phylogenomics reveals the evolutionary origins of lichenization in chlorophyte algae.</title>
        <authorList>
            <person name="Puginier C."/>
            <person name="Libourel C."/>
            <person name="Otte J."/>
            <person name="Skaloud P."/>
            <person name="Haon M."/>
            <person name="Grisel S."/>
            <person name="Petersen M."/>
            <person name="Berrin J.G."/>
            <person name="Delaux P.M."/>
            <person name="Dal Grande F."/>
            <person name="Keller J."/>
        </authorList>
    </citation>
    <scope>NUCLEOTIDE SEQUENCE [LARGE SCALE GENOMIC DNA]</scope>
    <source>
        <strain evidence="2 3">SAG 2036</strain>
    </source>
</reference>